<name>A0AB39REF9_9ACTN</name>
<protein>
    <submittedName>
        <fullName evidence="2">Uncharacterized protein</fullName>
    </submittedName>
</protein>
<evidence type="ECO:0000256" key="1">
    <source>
        <dbReference type="SAM" id="MobiDB-lite"/>
    </source>
</evidence>
<dbReference type="EMBL" id="CP163443">
    <property type="protein sequence ID" value="XDQ52537.1"/>
    <property type="molecule type" value="Genomic_DNA"/>
</dbReference>
<sequence>MNFFEGLIAPDPPDEPQPETQHRLGAYRPGEKESLPPADWFVPAQLPQVTELGAGPDTRIMLTGWQVWPGSVTLQLGVFLRTIRQGVPARPVHFGGGHAGAGALRFGVSLSDGRRVTTLDGHPWPAPTGGPPRPTLQLGGGGGGGFHYQVELHVSQLPPEGPMRLEAEWPDQGVPETRTEIDATALRAAAAEAVRI</sequence>
<feature type="region of interest" description="Disordered" evidence="1">
    <location>
        <begin position="1"/>
        <end position="23"/>
    </location>
</feature>
<proteinExistence type="predicted"/>
<organism evidence="2">
    <name type="scientific">Streptomyces sp. R41</name>
    <dbReference type="NCBI Taxonomy" id="3238632"/>
    <lineage>
        <taxon>Bacteria</taxon>
        <taxon>Bacillati</taxon>
        <taxon>Actinomycetota</taxon>
        <taxon>Actinomycetes</taxon>
        <taxon>Kitasatosporales</taxon>
        <taxon>Streptomycetaceae</taxon>
        <taxon>Streptomyces</taxon>
    </lineage>
</organism>
<gene>
    <name evidence="2" type="ORF">AB5J53_13165</name>
</gene>
<reference evidence="2" key="1">
    <citation type="submission" date="2024-07" db="EMBL/GenBank/DDBJ databases">
        <authorList>
            <person name="Yu S.T."/>
        </authorList>
    </citation>
    <scope>NUCLEOTIDE SEQUENCE</scope>
    <source>
        <strain evidence="2">R41</strain>
    </source>
</reference>
<evidence type="ECO:0000313" key="2">
    <source>
        <dbReference type="EMBL" id="XDQ52537.1"/>
    </source>
</evidence>
<accession>A0AB39REF9</accession>
<dbReference type="AlphaFoldDB" id="A0AB39REF9"/>
<dbReference type="RefSeq" id="WP_369245815.1">
    <property type="nucleotide sequence ID" value="NZ_CP163443.1"/>
</dbReference>